<protein>
    <submittedName>
        <fullName evidence="1">Uncharacterized protein</fullName>
    </submittedName>
</protein>
<evidence type="ECO:0000313" key="1">
    <source>
        <dbReference type="EMBL" id="MCK9875530.1"/>
    </source>
</evidence>
<reference evidence="1 2" key="1">
    <citation type="submission" date="2022-04" db="EMBL/GenBank/DDBJ databases">
        <title>Genome diversity in the genus Frankia.</title>
        <authorList>
            <person name="Carlos-Shanley C."/>
            <person name="Hahn D."/>
        </authorList>
    </citation>
    <scope>NUCLEOTIDE SEQUENCE [LARGE SCALE GENOMIC DNA]</scope>
    <source>
        <strain evidence="1 2">Ag45/Mut15</strain>
    </source>
</reference>
<sequence length="60" mass="6717">METIVKIAASIDDIPTVEETDAMLDELRRRPRDSATAKMIDELLELRMLLGAAYEPTPAE</sequence>
<organism evidence="1 2">
    <name type="scientific">Frankia umida</name>
    <dbReference type="NCBI Taxonomy" id="573489"/>
    <lineage>
        <taxon>Bacteria</taxon>
        <taxon>Bacillati</taxon>
        <taxon>Actinomycetota</taxon>
        <taxon>Actinomycetes</taxon>
        <taxon>Frankiales</taxon>
        <taxon>Frankiaceae</taxon>
        <taxon>Frankia</taxon>
    </lineage>
</organism>
<accession>A0ABT0JVU3</accession>
<keyword evidence="2" id="KW-1185">Reference proteome</keyword>
<gene>
    <name evidence="1" type="ORF">MXD59_07040</name>
</gene>
<dbReference type="Proteomes" id="UP001201873">
    <property type="component" value="Unassembled WGS sequence"/>
</dbReference>
<comment type="caution">
    <text evidence="1">The sequence shown here is derived from an EMBL/GenBank/DDBJ whole genome shotgun (WGS) entry which is preliminary data.</text>
</comment>
<name>A0ABT0JVU3_9ACTN</name>
<proteinExistence type="predicted"/>
<dbReference type="EMBL" id="JALKFT010000005">
    <property type="protein sequence ID" value="MCK9875530.1"/>
    <property type="molecule type" value="Genomic_DNA"/>
</dbReference>
<evidence type="ECO:0000313" key="2">
    <source>
        <dbReference type="Proteomes" id="UP001201873"/>
    </source>
</evidence>